<reference evidence="2 3" key="1">
    <citation type="journal article" date="2018" name="Nat. Biotechnol.">
        <title>A standardized bacterial taxonomy based on genome phylogeny substantially revises the tree of life.</title>
        <authorList>
            <person name="Parks D.H."/>
            <person name="Chuvochina M."/>
            <person name="Waite D.W."/>
            <person name="Rinke C."/>
            <person name="Skarshewski A."/>
            <person name="Chaumeil P.A."/>
            <person name="Hugenholtz P."/>
        </authorList>
    </citation>
    <scope>NUCLEOTIDE SEQUENCE [LARGE SCALE GENOMIC DNA]</scope>
    <source>
        <strain evidence="2">UBA9905</strain>
    </source>
</reference>
<accession>A0A3D3TN32</accession>
<organism evidence="2 3">
    <name type="scientific">Mesotoga infera</name>
    <dbReference type="NCBI Taxonomy" id="1236046"/>
    <lineage>
        <taxon>Bacteria</taxon>
        <taxon>Thermotogati</taxon>
        <taxon>Thermotogota</taxon>
        <taxon>Thermotogae</taxon>
        <taxon>Kosmotogales</taxon>
        <taxon>Kosmotogaceae</taxon>
        <taxon>Mesotoga</taxon>
    </lineage>
</organism>
<sequence>MVRYLVDVNLYSRKKRVSRLKYSLIVLLIIVLLVLGSRFFVTQAFETRLRQVSRMKGYLFDNTGTYLTGNLKADIEMIYNKKQEYTVMKNKLSKQVNDLRAHVNSKSVEMDVFRTIEAYLEDENAMKTIASRIQFENGVGNSFYYLIFEGEDVSFPTPKSTPTLLANPSVRGNLDFAELYSLQLVDLKVGGHGE</sequence>
<feature type="transmembrane region" description="Helical" evidence="1">
    <location>
        <begin position="20"/>
        <end position="41"/>
    </location>
</feature>
<keyword evidence="1" id="KW-1133">Transmembrane helix</keyword>
<proteinExistence type="predicted"/>
<comment type="caution">
    <text evidence="2">The sequence shown here is derived from an EMBL/GenBank/DDBJ whole genome shotgun (WGS) entry which is preliminary data.</text>
</comment>
<evidence type="ECO:0000313" key="3">
    <source>
        <dbReference type="Proteomes" id="UP000264215"/>
    </source>
</evidence>
<evidence type="ECO:0000313" key="2">
    <source>
        <dbReference type="EMBL" id="HCO69873.1"/>
    </source>
</evidence>
<dbReference type="EMBL" id="DQBS01000114">
    <property type="protein sequence ID" value="HCO69873.1"/>
    <property type="molecule type" value="Genomic_DNA"/>
</dbReference>
<dbReference type="Proteomes" id="UP000264215">
    <property type="component" value="Unassembled WGS sequence"/>
</dbReference>
<keyword evidence="1" id="KW-0472">Membrane</keyword>
<dbReference type="AlphaFoldDB" id="A0A3D3TN32"/>
<gene>
    <name evidence="2" type="ORF">DIT26_04710</name>
</gene>
<evidence type="ECO:0000256" key="1">
    <source>
        <dbReference type="SAM" id="Phobius"/>
    </source>
</evidence>
<protein>
    <submittedName>
        <fullName evidence="2">Uncharacterized protein</fullName>
    </submittedName>
</protein>
<name>A0A3D3TN32_9BACT</name>
<keyword evidence="1" id="KW-0812">Transmembrane</keyword>